<organism evidence="2 3">
    <name type="scientific">Kribbella sandramycini</name>
    <dbReference type="NCBI Taxonomy" id="60450"/>
    <lineage>
        <taxon>Bacteria</taxon>
        <taxon>Bacillati</taxon>
        <taxon>Actinomycetota</taxon>
        <taxon>Actinomycetes</taxon>
        <taxon>Propionibacteriales</taxon>
        <taxon>Kribbellaceae</taxon>
        <taxon>Kribbella</taxon>
    </lineage>
</organism>
<keyword evidence="3" id="KW-1185">Reference proteome</keyword>
<reference evidence="1 4" key="2">
    <citation type="submission" date="2020-08" db="EMBL/GenBank/DDBJ databases">
        <title>Sequencing the genomes of 1000 actinobacteria strains.</title>
        <authorList>
            <person name="Klenk H.-P."/>
        </authorList>
    </citation>
    <scope>NUCLEOTIDE SEQUENCE [LARGE SCALE GENOMIC DNA]</scope>
    <source>
        <strain evidence="1 4">DSM 15626</strain>
    </source>
</reference>
<dbReference type="Proteomes" id="UP000553957">
    <property type="component" value="Unassembled WGS sequence"/>
</dbReference>
<evidence type="ECO:0000313" key="3">
    <source>
        <dbReference type="Proteomes" id="UP000534306"/>
    </source>
</evidence>
<gene>
    <name evidence="1" type="ORF">HNR71_004430</name>
    <name evidence="2" type="ORF">HPO96_00040</name>
</gene>
<sequence length="306" mass="34623">MAKVDFYADIVETGSVLGIDANLPPDVATAALGRDYGENLFHPNYWKSFGFLEIFWEVRPEGRGYSGHHFTFQAHRLGRVPAKHIPKPIRARHGLTPFKKPLHFTDLKAELDRRGVELVETWRDEDYQRYLQPETGIQILVLISNDYYDTDELGTIPKISSSQSYYSPGRDSARQAKLLQELLSDAEPTDHQKSLQQAWQTFDDGVRADALRPAYAAIERAGAVTYLEDWQPERYAAGRDLLPSASELVADCLGELPDIRELTLTNKNLIDAAAAHRHKLEASALRDELDGWVGYRRHRALIGLPD</sequence>
<protein>
    <submittedName>
        <fullName evidence="2">Uncharacterized protein</fullName>
    </submittedName>
</protein>
<dbReference type="AlphaFoldDB" id="A0A7Y4KTW4"/>
<dbReference type="EMBL" id="JABJRC010000001">
    <property type="protein sequence ID" value="NOL38625.1"/>
    <property type="molecule type" value="Genomic_DNA"/>
</dbReference>
<reference evidence="2 3" key="1">
    <citation type="submission" date="2020-05" db="EMBL/GenBank/DDBJ databases">
        <title>Genome sequence of Kribbella sandramycini ATCC 39419.</title>
        <authorList>
            <person name="Maclea K.S."/>
            <person name="Fair J.L."/>
        </authorList>
    </citation>
    <scope>NUCLEOTIDE SEQUENCE [LARGE SCALE GENOMIC DNA]</scope>
    <source>
        <strain evidence="2 3">ATCC 39419</strain>
    </source>
</reference>
<comment type="caution">
    <text evidence="2">The sequence shown here is derived from an EMBL/GenBank/DDBJ whole genome shotgun (WGS) entry which is preliminary data.</text>
</comment>
<dbReference type="RefSeq" id="WP_171669902.1">
    <property type="nucleotide sequence ID" value="NZ_BAAAGT010000012.1"/>
</dbReference>
<proteinExistence type="predicted"/>
<evidence type="ECO:0000313" key="2">
    <source>
        <dbReference type="EMBL" id="NOL38625.1"/>
    </source>
</evidence>
<accession>A0A7Y4KTW4</accession>
<evidence type="ECO:0000313" key="1">
    <source>
        <dbReference type="EMBL" id="MBB6568793.1"/>
    </source>
</evidence>
<dbReference type="Proteomes" id="UP000534306">
    <property type="component" value="Unassembled WGS sequence"/>
</dbReference>
<evidence type="ECO:0000313" key="4">
    <source>
        <dbReference type="Proteomes" id="UP000553957"/>
    </source>
</evidence>
<name>A0A7Y4KTW4_9ACTN</name>
<dbReference type="EMBL" id="JACHKF010000001">
    <property type="protein sequence ID" value="MBB6568793.1"/>
    <property type="molecule type" value="Genomic_DNA"/>
</dbReference>